<protein>
    <submittedName>
        <fullName evidence="1">Uncharacterized protein</fullName>
    </submittedName>
</protein>
<dbReference type="GeneID" id="93592227"/>
<sequence length="112" mass="12341">MKEADKDISEIVAELKDFQGLLNQVHAALPKDDRAENAELKGVCTALETSNSPIEDISENLPPLMKNGLKSPLKWPFEGEIIQEKSETSKAKGHVPVILFRPAVRTPQPAIQ</sequence>
<dbReference type="VEuPathDB" id="FungiDB:DFL_009916"/>
<evidence type="ECO:0000313" key="1">
    <source>
        <dbReference type="EMBL" id="RVD82073.1"/>
    </source>
</evidence>
<organism evidence="1 2">
    <name type="scientific">Arthrobotrys flagrans</name>
    <name type="common">Nematode-trapping fungus</name>
    <name type="synonym">Trichothecium flagrans</name>
    <dbReference type="NCBI Taxonomy" id="97331"/>
    <lineage>
        <taxon>Eukaryota</taxon>
        <taxon>Fungi</taxon>
        <taxon>Dikarya</taxon>
        <taxon>Ascomycota</taxon>
        <taxon>Pezizomycotina</taxon>
        <taxon>Orbiliomycetes</taxon>
        <taxon>Orbiliales</taxon>
        <taxon>Orbiliaceae</taxon>
        <taxon>Arthrobotrys</taxon>
    </lineage>
</organism>
<dbReference type="EMBL" id="SAEB01000012">
    <property type="protein sequence ID" value="RVD82073.1"/>
    <property type="molecule type" value="Genomic_DNA"/>
</dbReference>
<keyword evidence="2" id="KW-1185">Reference proteome</keyword>
<dbReference type="AlphaFoldDB" id="A0A436ZTL4"/>
<comment type="caution">
    <text evidence="1">The sequence shown here is derived from an EMBL/GenBank/DDBJ whole genome shotgun (WGS) entry which is preliminary data.</text>
</comment>
<accession>A0A436ZTL4</accession>
<gene>
    <name evidence="1" type="ORF">DFL_009916</name>
</gene>
<dbReference type="Proteomes" id="UP000283090">
    <property type="component" value="Unassembled WGS sequence"/>
</dbReference>
<proteinExistence type="predicted"/>
<name>A0A436ZTL4_ARTFL</name>
<reference evidence="1 2" key="1">
    <citation type="submission" date="2019-01" db="EMBL/GenBank/DDBJ databases">
        <title>Intercellular communication is required for trap formation in the nematode-trapping fungus Duddingtonia flagrans.</title>
        <authorList>
            <person name="Youssar L."/>
            <person name="Wernet V."/>
            <person name="Hensel N."/>
            <person name="Hildebrandt H.-G."/>
            <person name="Fischer R."/>
        </authorList>
    </citation>
    <scope>NUCLEOTIDE SEQUENCE [LARGE SCALE GENOMIC DNA]</scope>
    <source>
        <strain evidence="1 2">CBS H-5679</strain>
    </source>
</reference>
<evidence type="ECO:0000313" key="2">
    <source>
        <dbReference type="Proteomes" id="UP000283090"/>
    </source>
</evidence>
<dbReference type="RefSeq" id="XP_067487617.1">
    <property type="nucleotide sequence ID" value="XM_067639872.1"/>
</dbReference>